<dbReference type="CDD" id="cd00158">
    <property type="entry name" value="RHOD"/>
    <property type="match status" value="1"/>
</dbReference>
<gene>
    <name evidence="2" type="ORF">LCGC14_2761570</name>
</gene>
<dbReference type="InterPro" id="IPR001763">
    <property type="entry name" value="Rhodanese-like_dom"/>
</dbReference>
<dbReference type="InterPro" id="IPR050229">
    <property type="entry name" value="GlpE_sulfurtransferase"/>
</dbReference>
<dbReference type="EMBL" id="LAZR01050770">
    <property type="protein sequence ID" value="KKK86605.1"/>
    <property type="molecule type" value="Genomic_DNA"/>
</dbReference>
<dbReference type="Pfam" id="PF00581">
    <property type="entry name" value="Rhodanese"/>
    <property type="match status" value="1"/>
</dbReference>
<organism evidence="2">
    <name type="scientific">marine sediment metagenome</name>
    <dbReference type="NCBI Taxonomy" id="412755"/>
    <lineage>
        <taxon>unclassified sequences</taxon>
        <taxon>metagenomes</taxon>
        <taxon>ecological metagenomes</taxon>
    </lineage>
</organism>
<sequence length="111" mass="12118">MPDKDPREPFSRIGVDQGKEMMGRDDVAVIDVREPHEYDAGHVPDAKLIPVASVFARKDELPRDRDVIFVCGVGQRSALACEMAAAAGLTRLFNLEGGTEAWIKAGLPVEK</sequence>
<protein>
    <recommendedName>
        <fullName evidence="1">Rhodanese domain-containing protein</fullName>
    </recommendedName>
</protein>
<dbReference type="InterPro" id="IPR036873">
    <property type="entry name" value="Rhodanese-like_dom_sf"/>
</dbReference>
<evidence type="ECO:0000313" key="2">
    <source>
        <dbReference type="EMBL" id="KKK86605.1"/>
    </source>
</evidence>
<dbReference type="SMART" id="SM00450">
    <property type="entry name" value="RHOD"/>
    <property type="match status" value="1"/>
</dbReference>
<dbReference type="PANTHER" id="PTHR43031:SF16">
    <property type="entry name" value="OXIDOREDUCTASE"/>
    <property type="match status" value="1"/>
</dbReference>
<reference evidence="2" key="1">
    <citation type="journal article" date="2015" name="Nature">
        <title>Complex archaea that bridge the gap between prokaryotes and eukaryotes.</title>
        <authorList>
            <person name="Spang A."/>
            <person name="Saw J.H."/>
            <person name="Jorgensen S.L."/>
            <person name="Zaremba-Niedzwiedzka K."/>
            <person name="Martijn J."/>
            <person name="Lind A.E."/>
            <person name="van Eijk R."/>
            <person name="Schleper C."/>
            <person name="Guy L."/>
            <person name="Ettema T.J."/>
        </authorList>
    </citation>
    <scope>NUCLEOTIDE SEQUENCE</scope>
</reference>
<name>A0A0F8ZKN5_9ZZZZ</name>
<feature type="domain" description="Rhodanese" evidence="1">
    <location>
        <begin position="23"/>
        <end position="111"/>
    </location>
</feature>
<evidence type="ECO:0000259" key="1">
    <source>
        <dbReference type="PROSITE" id="PS50206"/>
    </source>
</evidence>
<dbReference type="PANTHER" id="PTHR43031">
    <property type="entry name" value="FAD-DEPENDENT OXIDOREDUCTASE"/>
    <property type="match status" value="1"/>
</dbReference>
<dbReference type="Gene3D" id="3.40.250.10">
    <property type="entry name" value="Rhodanese-like domain"/>
    <property type="match status" value="1"/>
</dbReference>
<dbReference type="SUPFAM" id="SSF52821">
    <property type="entry name" value="Rhodanese/Cell cycle control phosphatase"/>
    <property type="match status" value="1"/>
</dbReference>
<dbReference type="PROSITE" id="PS50206">
    <property type="entry name" value="RHODANESE_3"/>
    <property type="match status" value="1"/>
</dbReference>
<accession>A0A0F8ZKN5</accession>
<proteinExistence type="predicted"/>
<dbReference type="AlphaFoldDB" id="A0A0F8ZKN5"/>
<comment type="caution">
    <text evidence="2">The sequence shown here is derived from an EMBL/GenBank/DDBJ whole genome shotgun (WGS) entry which is preliminary data.</text>
</comment>